<reference evidence="1 2" key="1">
    <citation type="journal article" date="2024" name="Chem. Sci.">
        <title>Discovery of megapolipeptins by genome mining of a Burkholderiales bacteria collection.</title>
        <authorList>
            <person name="Paulo B.S."/>
            <person name="Recchia M.J.J."/>
            <person name="Lee S."/>
            <person name="Fergusson C.H."/>
            <person name="Romanowski S.B."/>
            <person name="Hernandez A."/>
            <person name="Krull N."/>
            <person name="Liu D.Y."/>
            <person name="Cavanagh H."/>
            <person name="Bos A."/>
            <person name="Gray C.A."/>
            <person name="Murphy B.T."/>
            <person name="Linington R.G."/>
            <person name="Eustaquio A.S."/>
        </authorList>
    </citation>
    <scope>NUCLEOTIDE SEQUENCE [LARGE SCALE GENOMIC DNA]</scope>
    <source>
        <strain evidence="1 2">RL21-008-BIB-A</strain>
    </source>
</reference>
<gene>
    <name evidence="1" type="ORF">PQR62_22870</name>
</gene>
<dbReference type="Proteomes" id="UP001629246">
    <property type="component" value="Unassembled WGS sequence"/>
</dbReference>
<accession>A0ABW9AFV8</accession>
<comment type="caution">
    <text evidence="1">The sequence shown here is derived from an EMBL/GenBank/DDBJ whole genome shotgun (WGS) entry which is preliminary data.</text>
</comment>
<dbReference type="EMBL" id="JAQQFM010000012">
    <property type="protein sequence ID" value="MFL9927134.1"/>
    <property type="molecule type" value="Genomic_DNA"/>
</dbReference>
<name>A0ABW9AFV8_9BURK</name>
<sequence>MTAKENACEEFEIKNDFSSLYPGLPQKHRKFFRKFSIQIGEIRSPQKITAGNHLSMNAGGNGKTQFFNF</sequence>
<organism evidence="1 2">
    <name type="scientific">Herbaspirillum lusitanum</name>
    <dbReference type="NCBI Taxonomy" id="213312"/>
    <lineage>
        <taxon>Bacteria</taxon>
        <taxon>Pseudomonadati</taxon>
        <taxon>Pseudomonadota</taxon>
        <taxon>Betaproteobacteria</taxon>
        <taxon>Burkholderiales</taxon>
        <taxon>Oxalobacteraceae</taxon>
        <taxon>Herbaspirillum</taxon>
    </lineage>
</organism>
<protein>
    <submittedName>
        <fullName evidence="1">Uncharacterized protein</fullName>
    </submittedName>
</protein>
<dbReference type="RefSeq" id="WP_408160373.1">
    <property type="nucleotide sequence ID" value="NZ_JAQQFM010000012.1"/>
</dbReference>
<evidence type="ECO:0000313" key="2">
    <source>
        <dbReference type="Proteomes" id="UP001629246"/>
    </source>
</evidence>
<keyword evidence="2" id="KW-1185">Reference proteome</keyword>
<evidence type="ECO:0000313" key="1">
    <source>
        <dbReference type="EMBL" id="MFL9927134.1"/>
    </source>
</evidence>
<proteinExistence type="predicted"/>